<dbReference type="InterPro" id="IPR007842">
    <property type="entry name" value="HEPN_dom"/>
</dbReference>
<protein>
    <recommendedName>
        <fullName evidence="1">HEPN domain-containing protein</fullName>
    </recommendedName>
</protein>
<evidence type="ECO:0000313" key="3">
    <source>
        <dbReference type="Proteomes" id="UP001307705"/>
    </source>
</evidence>
<gene>
    <name evidence="2" type="ORF">Ataiwa_16100</name>
</gene>
<keyword evidence="3" id="KW-1185">Reference proteome</keyword>
<dbReference type="RefSeq" id="WP_420915731.1">
    <property type="nucleotide sequence ID" value="NZ_BTPE01000004.1"/>
</dbReference>
<reference evidence="2 3" key="1">
    <citation type="submission" date="2023-08" db="EMBL/GenBank/DDBJ databases">
        <title>Draft genome sequence of Algoriphagus taiwanensis.</title>
        <authorList>
            <person name="Takatani N."/>
            <person name="Hosokawa M."/>
            <person name="Sawabe T."/>
        </authorList>
    </citation>
    <scope>NUCLEOTIDE SEQUENCE [LARGE SCALE GENOMIC DNA]</scope>
    <source>
        <strain evidence="2 3">JCM 19755</strain>
    </source>
</reference>
<sequence>MDENLDDLEKIVQYWRNSSDQDFRTMQNLFTSKDFSWALFIGHLVLEKLLKAHFVKDNKKHALFTHDLLRLADRCNFQIDETHKDWLDQVSTFNLNARYDSYKREFYKLCTEEFSFLWKERIEILRLWLIQKF</sequence>
<dbReference type="SUPFAM" id="SSF81593">
    <property type="entry name" value="Nucleotidyltransferase substrate binding subunit/domain"/>
    <property type="match status" value="1"/>
</dbReference>
<comment type="caution">
    <text evidence="2">The sequence shown here is derived from an EMBL/GenBank/DDBJ whole genome shotgun (WGS) entry which is preliminary data.</text>
</comment>
<name>A0ABQ6Q1J3_9BACT</name>
<proteinExistence type="predicted"/>
<dbReference type="EMBL" id="BTPE01000004">
    <property type="protein sequence ID" value="GMQ33338.1"/>
    <property type="molecule type" value="Genomic_DNA"/>
</dbReference>
<evidence type="ECO:0000259" key="1">
    <source>
        <dbReference type="Pfam" id="PF05168"/>
    </source>
</evidence>
<accession>A0ABQ6Q1J3</accession>
<dbReference type="Proteomes" id="UP001307705">
    <property type="component" value="Unassembled WGS sequence"/>
</dbReference>
<evidence type="ECO:0000313" key="2">
    <source>
        <dbReference type="EMBL" id="GMQ33338.1"/>
    </source>
</evidence>
<organism evidence="2 3">
    <name type="scientific">Algoriphagus taiwanensis</name>
    <dbReference type="NCBI Taxonomy" id="1445656"/>
    <lineage>
        <taxon>Bacteria</taxon>
        <taxon>Pseudomonadati</taxon>
        <taxon>Bacteroidota</taxon>
        <taxon>Cytophagia</taxon>
        <taxon>Cytophagales</taxon>
        <taxon>Cyclobacteriaceae</taxon>
        <taxon>Algoriphagus</taxon>
    </lineage>
</organism>
<dbReference type="Gene3D" id="1.20.120.330">
    <property type="entry name" value="Nucleotidyltransferases domain 2"/>
    <property type="match status" value="1"/>
</dbReference>
<dbReference type="Pfam" id="PF05168">
    <property type="entry name" value="HEPN"/>
    <property type="match status" value="1"/>
</dbReference>
<feature type="domain" description="HEPN" evidence="1">
    <location>
        <begin position="12"/>
        <end position="111"/>
    </location>
</feature>